<comment type="catalytic activity">
    <reaction evidence="16">
        <text>an archaeal dolichyl phosphooligosaccharide + [protein]-L-asparagine = an archaeal dolichyl phosphate + a glycoprotein with the oligosaccharide chain attached by N-beta-D-glycosyl linkage to a protein L-asparagine.</text>
        <dbReference type="EC" id="2.4.99.21"/>
    </reaction>
</comment>
<keyword evidence="13 17" id="KW-0472">Membrane</keyword>
<dbReference type="InterPro" id="IPR048307">
    <property type="entry name" value="STT3_N"/>
</dbReference>
<dbReference type="OrthoDB" id="12184at2157"/>
<feature type="domain" description="Archaeal glycosylation protein B peripheral" evidence="19">
    <location>
        <begin position="746"/>
        <end position="806"/>
    </location>
</feature>
<dbReference type="InterPro" id="IPR054479">
    <property type="entry name" value="AglB-like_core"/>
</dbReference>
<dbReference type="InterPro" id="IPR026410">
    <property type="entry name" value="OlisacTrfase_arch"/>
</dbReference>
<comment type="cofactor">
    <cofactor evidence="2">
        <name>Mg(2+)</name>
        <dbReference type="ChEBI" id="CHEBI:18420"/>
    </cofactor>
</comment>
<feature type="transmembrane region" description="Helical" evidence="17">
    <location>
        <begin position="79"/>
        <end position="96"/>
    </location>
</feature>
<evidence type="ECO:0000259" key="19">
    <source>
        <dbReference type="Pfam" id="PF18079"/>
    </source>
</evidence>
<keyword evidence="8" id="KW-0808">Transferase</keyword>
<sequence>MYSLKRTNKVILLLFCIFISSLIGLIFRLQTLLDFSSGIIPIVMHEDPWYTIRQIEQVIHNYPSYAWFDPMLNFPNGQMIQWGPLLPFMGATLCIFNNITTQGEIIRLVSWLPPVLFLLMVPICYLIGKMIWNKKVGILSAIFVTIVNGEFLYRSMYGNLDHHILEVVISFACILGYLFIIRNITCDTRKVLSKNCVFTSIITGILFFLGYMNIPTIMIVALTISVFYFFFIIFEKDMNKIVKLLISNILIFTTFSVLYLLSGVPYDGFSIRSYTYGAIGVAIIIIIASVFLYALKGYIICKDKRCLYLLFSLLFLIVFCNIIVPHLIIDILFSFSNSFYSFFQISGNTAGIDELEPLSLLRAILSYNIAIVLSFIGFIVVCYTLFLHKNRLLLFFFIWGVILSIISIMQVRYQYYEGPVICILSAICLDMVYRKTIIISENRKDFLEKRNLDPKMIGLLIVILISCTFYLISLSIGFYVLPTFYGKSIKSNWMDTSLWLKNNTPDNGIDYYKIYDRESFSYPSNTYTIVNWWNFGHYILTIGNRIPLGSPLQENDARISASFLLTTNESSANEIIAPYNAQYVITNYDLSLVYPTVVLWSHLNYPYDNYMLDTILKKNAKTSLLKGLKNDFFLSMFTRMHYFDGSFQEATEKNIISYVNIPMGNENVSMLVNEEELKNNKISPQYLQKDEVSFNYTRSCVDIPALTSYRLVYESPQIVSNLTYAEIHNIKIFEHVKGHTIPGTGTIELPLVTNQGREFVYRQQSVNNSFTLPYSTTNTPYDVHATGPYRIIETNETIDVDESQIERYYK</sequence>
<feature type="domain" description="AglB-like core" evidence="20">
    <location>
        <begin position="491"/>
        <end position="589"/>
    </location>
</feature>
<dbReference type="PANTHER" id="PTHR13872:SF1">
    <property type="entry name" value="DOLICHYL-DIPHOSPHOOLIGOSACCHARIDE--PROTEIN GLYCOSYLTRANSFERASE SUBUNIT STT3B"/>
    <property type="match status" value="1"/>
</dbReference>
<keyword evidence="12 17" id="KW-1133">Transmembrane helix</keyword>
<evidence type="ECO:0000313" key="21">
    <source>
        <dbReference type="EMBL" id="PWR73443.1"/>
    </source>
</evidence>
<dbReference type="InterPro" id="IPR003674">
    <property type="entry name" value="Oligo_trans_STT3"/>
</dbReference>
<evidence type="ECO:0000256" key="2">
    <source>
        <dbReference type="ARBA" id="ARBA00001946"/>
    </source>
</evidence>
<feature type="transmembrane region" description="Helical" evidence="17">
    <location>
        <begin position="241"/>
        <end position="262"/>
    </location>
</feature>
<keyword evidence="7" id="KW-0328">Glycosyltransferase</keyword>
<comment type="subcellular location">
    <subcellularLocation>
        <location evidence="3">Cell membrane</location>
        <topology evidence="3">Multi-pass membrane protein</topology>
    </subcellularLocation>
</comment>
<feature type="transmembrane region" description="Helical" evidence="17">
    <location>
        <begin position="364"/>
        <end position="385"/>
    </location>
</feature>
<feature type="transmembrane region" description="Helical" evidence="17">
    <location>
        <begin position="12"/>
        <end position="29"/>
    </location>
</feature>
<dbReference type="GO" id="GO:0046872">
    <property type="term" value="F:metal ion binding"/>
    <property type="evidence" value="ECO:0007669"/>
    <property type="project" value="UniProtKB-KW"/>
</dbReference>
<evidence type="ECO:0000256" key="17">
    <source>
        <dbReference type="SAM" id="Phobius"/>
    </source>
</evidence>
<evidence type="ECO:0000256" key="16">
    <source>
        <dbReference type="ARBA" id="ARBA00034066"/>
    </source>
</evidence>
<evidence type="ECO:0000256" key="9">
    <source>
        <dbReference type="ARBA" id="ARBA00022692"/>
    </source>
</evidence>
<evidence type="ECO:0000256" key="12">
    <source>
        <dbReference type="ARBA" id="ARBA00022989"/>
    </source>
</evidence>
<name>A0A2V2NDR8_9EURY</name>
<feature type="transmembrane region" description="Helical" evidence="17">
    <location>
        <begin position="392"/>
        <end position="409"/>
    </location>
</feature>
<dbReference type="Proteomes" id="UP000245934">
    <property type="component" value="Unassembled WGS sequence"/>
</dbReference>
<evidence type="ECO:0000256" key="8">
    <source>
        <dbReference type="ARBA" id="ARBA00022679"/>
    </source>
</evidence>
<feature type="transmembrane region" description="Helical" evidence="17">
    <location>
        <begin position="457"/>
        <end position="481"/>
    </location>
</feature>
<dbReference type="AlphaFoldDB" id="A0A2V2NDR8"/>
<dbReference type="UniPathway" id="UPA00378"/>
<dbReference type="GO" id="GO:0004576">
    <property type="term" value="F:oligosaccharyl transferase activity"/>
    <property type="evidence" value="ECO:0007669"/>
    <property type="project" value="InterPro"/>
</dbReference>
<keyword evidence="14" id="KW-0464">Manganese</keyword>
<dbReference type="InterPro" id="IPR041154">
    <property type="entry name" value="AglB_P1"/>
</dbReference>
<feature type="domain" description="Oligosaccharyl transferase STT3 N-terminal" evidence="18">
    <location>
        <begin position="42"/>
        <end position="378"/>
    </location>
</feature>
<dbReference type="EC" id="2.4.99.21" evidence="6"/>
<dbReference type="PANTHER" id="PTHR13872">
    <property type="entry name" value="DOLICHYL-DIPHOSPHOOLIGOSACCHARIDE--PROTEIN GLYCOSYLTRANSFERASE SUBUNIT"/>
    <property type="match status" value="1"/>
</dbReference>
<protein>
    <recommendedName>
        <fullName evidence="6">dolichyl-phosphooligosaccharide-protein glycotransferase</fullName>
        <ecNumber evidence="6">2.4.99.21</ecNumber>
    </recommendedName>
    <alternativeName>
        <fullName evidence="15">Oligosaccharyl transferase</fullName>
    </alternativeName>
</protein>
<keyword evidence="11" id="KW-0460">Magnesium</keyword>
<evidence type="ECO:0000256" key="4">
    <source>
        <dbReference type="ARBA" id="ARBA00004922"/>
    </source>
</evidence>
<dbReference type="Pfam" id="PF22627">
    <property type="entry name" value="AglB_core-like"/>
    <property type="match status" value="1"/>
</dbReference>
<dbReference type="Gene3D" id="3.40.50.12610">
    <property type="match status" value="1"/>
</dbReference>
<comment type="cofactor">
    <cofactor evidence="1">
        <name>Mn(2+)</name>
        <dbReference type="ChEBI" id="CHEBI:29035"/>
    </cofactor>
</comment>
<keyword evidence="22" id="KW-1185">Reference proteome</keyword>
<organism evidence="21 22">
    <name type="scientific">Methanospirillum stamsii</name>
    <dbReference type="NCBI Taxonomy" id="1277351"/>
    <lineage>
        <taxon>Archaea</taxon>
        <taxon>Methanobacteriati</taxon>
        <taxon>Methanobacteriota</taxon>
        <taxon>Stenosarchaea group</taxon>
        <taxon>Methanomicrobia</taxon>
        <taxon>Methanomicrobiales</taxon>
        <taxon>Methanospirillaceae</taxon>
        <taxon>Methanospirillum</taxon>
    </lineage>
</organism>
<dbReference type="RefSeq" id="WP_109940854.1">
    <property type="nucleotide sequence ID" value="NZ_CP176366.1"/>
</dbReference>
<evidence type="ECO:0000256" key="11">
    <source>
        <dbReference type="ARBA" id="ARBA00022842"/>
    </source>
</evidence>
<gene>
    <name evidence="21" type="ORF">DLD82_09330</name>
</gene>
<evidence type="ECO:0000256" key="14">
    <source>
        <dbReference type="ARBA" id="ARBA00023211"/>
    </source>
</evidence>
<dbReference type="Pfam" id="PF02516">
    <property type="entry name" value="STT3"/>
    <property type="match status" value="1"/>
</dbReference>
<proteinExistence type="inferred from homology"/>
<comment type="similarity">
    <text evidence="5">Belongs to the STT3 family.</text>
</comment>
<reference evidence="21 22" key="1">
    <citation type="submission" date="2018-05" db="EMBL/GenBank/DDBJ databases">
        <title>Draft genome of Methanospirillum stamsii Pt1.</title>
        <authorList>
            <person name="Dueholm M.S."/>
            <person name="Nielsen P.H."/>
            <person name="Bakmann L.F."/>
            <person name="Otzen D.E."/>
        </authorList>
    </citation>
    <scope>NUCLEOTIDE SEQUENCE [LARGE SCALE GENOMIC DNA]</scope>
    <source>
        <strain evidence="21 22">Pt1</strain>
    </source>
</reference>
<feature type="transmembrane region" description="Helical" evidence="17">
    <location>
        <begin position="415"/>
        <end position="433"/>
    </location>
</feature>
<evidence type="ECO:0000256" key="7">
    <source>
        <dbReference type="ARBA" id="ARBA00022676"/>
    </source>
</evidence>
<feature type="transmembrane region" description="Helical" evidence="17">
    <location>
        <begin position="192"/>
        <end position="211"/>
    </location>
</feature>
<evidence type="ECO:0000256" key="10">
    <source>
        <dbReference type="ARBA" id="ARBA00022723"/>
    </source>
</evidence>
<feature type="transmembrane region" description="Helical" evidence="17">
    <location>
        <begin position="108"/>
        <end position="128"/>
    </location>
</feature>
<dbReference type="NCBIfam" id="TIGR04154">
    <property type="entry name" value="archaeo_STT3"/>
    <property type="match status" value="1"/>
</dbReference>
<feature type="transmembrane region" description="Helical" evidence="17">
    <location>
        <begin position="162"/>
        <end position="180"/>
    </location>
</feature>
<feature type="transmembrane region" description="Helical" evidence="17">
    <location>
        <begin position="217"/>
        <end position="234"/>
    </location>
</feature>
<dbReference type="Gene3D" id="2.60.40.3390">
    <property type="match status" value="1"/>
</dbReference>
<accession>A0A2V2NDR8</accession>
<dbReference type="EMBL" id="QGMZ01000018">
    <property type="protein sequence ID" value="PWR73443.1"/>
    <property type="molecule type" value="Genomic_DNA"/>
</dbReference>
<evidence type="ECO:0000256" key="13">
    <source>
        <dbReference type="ARBA" id="ARBA00023136"/>
    </source>
</evidence>
<evidence type="ECO:0000256" key="6">
    <source>
        <dbReference type="ARBA" id="ARBA00012602"/>
    </source>
</evidence>
<feature type="transmembrane region" description="Helical" evidence="17">
    <location>
        <begin position="274"/>
        <end position="295"/>
    </location>
</feature>
<evidence type="ECO:0000313" key="22">
    <source>
        <dbReference type="Proteomes" id="UP000245934"/>
    </source>
</evidence>
<dbReference type="Pfam" id="PF18079">
    <property type="entry name" value="AglB_L1"/>
    <property type="match status" value="1"/>
</dbReference>
<keyword evidence="9 17" id="KW-0812">Transmembrane</keyword>
<comment type="pathway">
    <text evidence="4">Protein modification; protein glycosylation.</text>
</comment>
<comment type="caution">
    <text evidence="21">The sequence shown here is derived from an EMBL/GenBank/DDBJ whole genome shotgun (WGS) entry which is preliminary data.</text>
</comment>
<dbReference type="GO" id="GO:0005886">
    <property type="term" value="C:plasma membrane"/>
    <property type="evidence" value="ECO:0007669"/>
    <property type="project" value="UniProtKB-SubCell"/>
</dbReference>
<evidence type="ECO:0000256" key="3">
    <source>
        <dbReference type="ARBA" id="ARBA00004651"/>
    </source>
</evidence>
<dbReference type="GeneID" id="97608855"/>
<evidence type="ECO:0000256" key="15">
    <source>
        <dbReference type="ARBA" id="ARBA00030679"/>
    </source>
</evidence>
<evidence type="ECO:0000259" key="20">
    <source>
        <dbReference type="Pfam" id="PF22627"/>
    </source>
</evidence>
<evidence type="ECO:0000256" key="1">
    <source>
        <dbReference type="ARBA" id="ARBA00001936"/>
    </source>
</evidence>
<evidence type="ECO:0000256" key="5">
    <source>
        <dbReference type="ARBA" id="ARBA00010810"/>
    </source>
</evidence>
<keyword evidence="10" id="KW-0479">Metal-binding</keyword>
<feature type="transmembrane region" description="Helical" evidence="17">
    <location>
        <begin position="307"/>
        <end position="329"/>
    </location>
</feature>
<evidence type="ECO:0000259" key="18">
    <source>
        <dbReference type="Pfam" id="PF02516"/>
    </source>
</evidence>